<evidence type="ECO:0000256" key="5">
    <source>
        <dbReference type="ARBA" id="ARBA00022764"/>
    </source>
</evidence>
<evidence type="ECO:0000256" key="2">
    <source>
        <dbReference type="ARBA" id="ARBA00010474"/>
    </source>
</evidence>
<proteinExistence type="inferred from homology"/>
<dbReference type="GO" id="GO:0044780">
    <property type="term" value="P:bacterial-type flagellum assembly"/>
    <property type="evidence" value="ECO:0007669"/>
    <property type="project" value="InterPro"/>
</dbReference>
<protein>
    <recommendedName>
        <fullName evidence="3">Flagella basal body P-ring formation protein FlgA</fullName>
    </recommendedName>
</protein>
<evidence type="ECO:0000259" key="7">
    <source>
        <dbReference type="SMART" id="SM00858"/>
    </source>
</evidence>
<dbReference type="Pfam" id="PF13144">
    <property type="entry name" value="ChapFlgA"/>
    <property type="match status" value="1"/>
</dbReference>
<dbReference type="PANTHER" id="PTHR36307">
    <property type="entry name" value="FLAGELLA BASAL BODY P-RING FORMATION PROTEIN FLGA"/>
    <property type="match status" value="1"/>
</dbReference>
<evidence type="ECO:0000313" key="8">
    <source>
        <dbReference type="EMBL" id="SDJ23893.1"/>
    </source>
</evidence>
<accession>A0A1G8S3V7</accession>
<dbReference type="Pfam" id="PF17656">
    <property type="entry name" value="ChapFlgA_N"/>
    <property type="match status" value="1"/>
</dbReference>
<dbReference type="STRING" id="89065.SAMN05216605_12417"/>
<comment type="subcellular location">
    <subcellularLocation>
        <location evidence="1">Periplasm</location>
    </subcellularLocation>
</comment>
<dbReference type="InterPro" id="IPR039246">
    <property type="entry name" value="Flagellar_FlgA"/>
</dbReference>
<comment type="similarity">
    <text evidence="2">Belongs to the FlgA family.</text>
</comment>
<name>A0A1G8S3V7_9PSED</name>
<dbReference type="InterPro" id="IPR041231">
    <property type="entry name" value="FlgA_N"/>
</dbReference>
<evidence type="ECO:0000256" key="3">
    <source>
        <dbReference type="ARBA" id="ARBA00014754"/>
    </source>
</evidence>
<evidence type="ECO:0000256" key="1">
    <source>
        <dbReference type="ARBA" id="ARBA00004418"/>
    </source>
</evidence>
<keyword evidence="9" id="KW-1185">Reference proteome</keyword>
<keyword evidence="8" id="KW-0966">Cell projection</keyword>
<keyword evidence="8" id="KW-0282">Flagellum</keyword>
<dbReference type="AlphaFoldDB" id="A0A1G8S3V7"/>
<dbReference type="Gene3D" id="3.90.1210.10">
    <property type="entry name" value="Antifreeze-like/N-acetylneuraminic acid synthase C-terminal domain"/>
    <property type="match status" value="1"/>
</dbReference>
<evidence type="ECO:0000256" key="6">
    <source>
        <dbReference type="ARBA" id="ARBA00025643"/>
    </source>
</evidence>
<dbReference type="PANTHER" id="PTHR36307:SF1">
    <property type="entry name" value="FLAGELLA BASAL BODY P-RING FORMATION PROTEIN FLGA"/>
    <property type="match status" value="1"/>
</dbReference>
<dbReference type="Proteomes" id="UP000182894">
    <property type="component" value="Unassembled WGS sequence"/>
</dbReference>
<keyword evidence="5" id="KW-0574">Periplasm</keyword>
<dbReference type="CDD" id="cd11614">
    <property type="entry name" value="SAF_CpaB_FlgA_like"/>
    <property type="match status" value="1"/>
</dbReference>
<reference evidence="9" key="1">
    <citation type="submission" date="2016-10" db="EMBL/GenBank/DDBJ databases">
        <authorList>
            <person name="Varghese N."/>
            <person name="Submissions S."/>
        </authorList>
    </citation>
    <scope>NUCLEOTIDE SEQUENCE [LARGE SCALE GENOMIC DNA]</scope>
    <source>
        <strain evidence="9">ATCC 700689</strain>
    </source>
</reference>
<dbReference type="InterPro" id="IPR013974">
    <property type="entry name" value="SAF"/>
</dbReference>
<gene>
    <name evidence="8" type="ORF">SAMN05216605_12417</name>
</gene>
<organism evidence="8 9">
    <name type="scientific">Pseudomonas abietaniphila</name>
    <dbReference type="NCBI Taxonomy" id="89065"/>
    <lineage>
        <taxon>Bacteria</taxon>
        <taxon>Pseudomonadati</taxon>
        <taxon>Pseudomonadota</taxon>
        <taxon>Gammaproteobacteria</taxon>
        <taxon>Pseudomonadales</taxon>
        <taxon>Pseudomonadaceae</taxon>
        <taxon>Pseudomonas</taxon>
    </lineage>
</organism>
<dbReference type="EMBL" id="FNCO01000024">
    <property type="protein sequence ID" value="SDJ23893.1"/>
    <property type="molecule type" value="Genomic_DNA"/>
</dbReference>
<feature type="domain" description="SAF" evidence="7">
    <location>
        <begin position="140"/>
        <end position="202"/>
    </location>
</feature>
<keyword evidence="8" id="KW-0969">Cilium</keyword>
<comment type="function">
    <text evidence="6">Involved in the assembly process of the P-ring formation. It may associate with FlgF on the rod constituting a structure essential for the P-ring assembly or may act as a modulator protein for the P-ring assembly.</text>
</comment>
<dbReference type="GO" id="GO:0042597">
    <property type="term" value="C:periplasmic space"/>
    <property type="evidence" value="ECO:0007669"/>
    <property type="project" value="UniProtKB-SubCell"/>
</dbReference>
<keyword evidence="4" id="KW-0732">Signal</keyword>
<dbReference type="InterPro" id="IPR017585">
    <property type="entry name" value="SAF_FlgA"/>
</dbReference>
<dbReference type="NCBIfam" id="TIGR03170">
    <property type="entry name" value="flgA_cterm"/>
    <property type="match status" value="1"/>
</dbReference>
<evidence type="ECO:0000313" key="9">
    <source>
        <dbReference type="Proteomes" id="UP000182894"/>
    </source>
</evidence>
<dbReference type="Gene3D" id="2.30.30.760">
    <property type="match status" value="1"/>
</dbReference>
<sequence length="265" mass="28794">MANGTGLAIYPVMNTQTTVSRRPTSATRHFLGVLAAVCLLGTAGLSRADNATLPEQLIGVTQGFLEFTVEDYLATSQTQGRYEIEVKQLDPRLRMPHCDRDLTASLESPAQPIGRVTVKLRCEGSAPWTVFVPAQVHLFRNVVTAIRPMKRDAIVSEADVAMRERDVGTLGQGFLDSLDQAVGQKVVRPTVIDQVLTPVHLEQPQMVHKGDQVVISARSGSMSVRMPGEALSDGGFNEQIRVKNLNSKRVIKANIVAPGQVEVAM</sequence>
<evidence type="ECO:0000256" key="4">
    <source>
        <dbReference type="ARBA" id="ARBA00022729"/>
    </source>
</evidence>
<dbReference type="SMART" id="SM00858">
    <property type="entry name" value="SAF"/>
    <property type="match status" value="1"/>
</dbReference>